<feature type="transmembrane region" description="Helical" evidence="1">
    <location>
        <begin position="85"/>
        <end position="103"/>
    </location>
</feature>
<proteinExistence type="predicted"/>
<dbReference type="Pfam" id="PF24801">
    <property type="entry name" value="FNIII-A_GpJ"/>
    <property type="match status" value="1"/>
</dbReference>
<keyword evidence="1" id="KW-0472">Membrane</keyword>
<gene>
    <name evidence="3" type="ORF">GCM10008027_34760</name>
</gene>
<organism evidence="3 4">
    <name type="scientific">Pseudoalteromonas gelatinilytica</name>
    <dbReference type="NCBI Taxonomy" id="1703256"/>
    <lineage>
        <taxon>Bacteria</taxon>
        <taxon>Pseudomonadati</taxon>
        <taxon>Pseudomonadota</taxon>
        <taxon>Gammaproteobacteria</taxon>
        <taxon>Alteromonadales</taxon>
        <taxon>Pseudoalteromonadaceae</taxon>
        <taxon>Pseudoalteromonas</taxon>
    </lineage>
</organism>
<dbReference type="InterPro" id="IPR055385">
    <property type="entry name" value="GpJ_HDII-ins2"/>
</dbReference>
<evidence type="ECO:0000259" key="2">
    <source>
        <dbReference type="Pfam" id="PF24801"/>
    </source>
</evidence>
<feature type="domain" description="Tip attachment protein J HDII-ins2" evidence="2">
    <location>
        <begin position="362"/>
        <end position="457"/>
    </location>
</feature>
<protein>
    <recommendedName>
        <fullName evidence="2">Tip attachment protein J HDII-ins2 domain-containing protein</fullName>
    </recommendedName>
</protein>
<keyword evidence="1" id="KW-0812">Transmembrane</keyword>
<dbReference type="NCBIfam" id="NF040662">
    <property type="entry name" value="attach_TipJ_rel"/>
    <property type="match status" value="1"/>
</dbReference>
<name>A0ABQ1U0C4_9GAMM</name>
<keyword evidence="1" id="KW-1133">Transmembrane helix</keyword>
<reference evidence="4" key="1">
    <citation type="journal article" date="2019" name="Int. J. Syst. Evol. Microbiol.">
        <title>The Global Catalogue of Microorganisms (GCM) 10K type strain sequencing project: providing services to taxonomists for standard genome sequencing and annotation.</title>
        <authorList>
            <consortium name="The Broad Institute Genomics Platform"/>
            <consortium name="The Broad Institute Genome Sequencing Center for Infectious Disease"/>
            <person name="Wu L."/>
            <person name="Ma J."/>
        </authorList>
    </citation>
    <scope>NUCLEOTIDE SEQUENCE [LARGE SCALE GENOMIC DNA]</scope>
    <source>
        <strain evidence="4">CGMCC 1.15394</strain>
    </source>
</reference>
<dbReference type="RefSeq" id="WP_188730603.1">
    <property type="nucleotide sequence ID" value="NZ_BMIT01000017.1"/>
</dbReference>
<keyword evidence="4" id="KW-1185">Reference proteome</keyword>
<sequence length="830" mass="92134">MNTQIDINVYPNKLDLSLFEPCKGKAGETLHQWLVSNVPDYVESDTPLFSAFINNREVKPNEFKATTFNPGDDVKLIVEAKGAEAIAYAIIAVIAVGVAIYATNQIPDNYNSTTPDGSSIYDVNTQGNKPKLMGVIPENAGHHKVFPDYLTMPRKEYINNEQWLYLMLCVGKGSYEILEENILIANTPINRYLGDIDCQVFGPGEDVSGHEAHRNVYTSSEVGSTSGSSGIELKGRVTSTGGDNSSYVYSFDGEALIVHLVEYEPELGRNTRFKTVPPFTVGEVLSISGTLNGQNDGYYELLDKDANGSAVNKVDGQYQDDPAWTGFVSENESGATVEVEDGGGDGQFNGPYFACPDGELTNKLWLDFLFPQGLGELDDDGNFLVRTVTVRIEYRNAGDDEWTPIDDEVFTNSTNDQLGFTVPIDLPLYIRPEVRVKRVTAATDDTRIYDDIYWTGLKAELTSATSYPGATTIAVKIRGTNALAGSAENKFNVIPTRILPVYENGVWSDPRPTTDIAPFFAHVIQSAGHSQDKIGLDELEALHTIWHNRGDEFNAVFDTGSTLFAVLKRVLAPGFAKPVLDYGKILPVRDQPRTIHKHMYQPDNYIGLLERDIKLIDDDEHDGIEVEYFSPVTWKSETVLCLLPGDLGINPDKIRAFGITNRDKAYQYGMRERRTRRYRRTTFNFTTEMDALNSSYLDYCALADDIPGYEQSGVVEYIIGNSVYVNVELKWQSGQSHVLALRKPDGTLSGPYTASIGSTSNEVVINEALDFEPVFDGSIEPPLFMFGISSRWCNNVLISDIKPSSTDRVKVTAERYDERVYLDDDSLAPT</sequence>
<accession>A0ABQ1U0C4</accession>
<dbReference type="Proteomes" id="UP000638462">
    <property type="component" value="Unassembled WGS sequence"/>
</dbReference>
<dbReference type="EMBL" id="BMIT01000017">
    <property type="protein sequence ID" value="GGF06886.1"/>
    <property type="molecule type" value="Genomic_DNA"/>
</dbReference>
<evidence type="ECO:0000256" key="1">
    <source>
        <dbReference type="SAM" id="Phobius"/>
    </source>
</evidence>
<comment type="caution">
    <text evidence="3">The sequence shown here is derived from an EMBL/GenBank/DDBJ whole genome shotgun (WGS) entry which is preliminary data.</text>
</comment>
<evidence type="ECO:0000313" key="3">
    <source>
        <dbReference type="EMBL" id="GGF06886.1"/>
    </source>
</evidence>
<evidence type="ECO:0000313" key="4">
    <source>
        <dbReference type="Proteomes" id="UP000638462"/>
    </source>
</evidence>